<dbReference type="Gene3D" id="3.20.20.190">
    <property type="entry name" value="Phosphatidylinositol (PI) phosphodiesterase"/>
    <property type="match status" value="1"/>
</dbReference>
<reference evidence="2" key="1">
    <citation type="submission" date="2018-05" db="EMBL/GenBank/DDBJ databases">
        <authorList>
            <person name="Lanie J.A."/>
            <person name="Ng W.-L."/>
            <person name="Kazmierczak K.M."/>
            <person name="Andrzejewski T.M."/>
            <person name="Davidsen T.M."/>
            <person name="Wayne K.J."/>
            <person name="Tettelin H."/>
            <person name="Glass J.I."/>
            <person name="Rusch D."/>
            <person name="Podicherti R."/>
            <person name="Tsui H.-C.T."/>
            <person name="Winkler M.E."/>
        </authorList>
    </citation>
    <scope>NUCLEOTIDE SEQUENCE</scope>
</reference>
<dbReference type="CDD" id="cd08556">
    <property type="entry name" value="GDPD"/>
    <property type="match status" value="1"/>
</dbReference>
<dbReference type="GO" id="GO:0006629">
    <property type="term" value="P:lipid metabolic process"/>
    <property type="evidence" value="ECO:0007669"/>
    <property type="project" value="InterPro"/>
</dbReference>
<evidence type="ECO:0000259" key="1">
    <source>
        <dbReference type="PROSITE" id="PS51704"/>
    </source>
</evidence>
<feature type="domain" description="GP-PDE" evidence="1">
    <location>
        <begin position="24"/>
        <end position="245"/>
    </location>
</feature>
<proteinExistence type="predicted"/>
<sequence length="250" mass="28717">MNDTDIPLGHAYCMEALNRIETTPLFFAHRGGKADAPENTIKAFKKAVLNGSNGLESDAQITKCGHVVLHHDRHFGRFFKRKTINRCELASLPSTIPSLQSFYSKIHGDYDFSIDIKDEKAVKKVIEVSQEFSFPLKKLWLCHPSVEKVALWRNLNSTVRLVNSTTLEHVKEGPERRIATLSEVGVDAFNMHFSEWNEALVSLCHRFKIRSFAWDAQEERQIKWLLSIGIDGIFSDHVERMTSVWEKFKE</sequence>
<name>A0A382A5T7_9ZZZZ</name>
<gene>
    <name evidence="2" type="ORF">METZ01_LOCUS149147</name>
</gene>
<dbReference type="InterPro" id="IPR030395">
    <property type="entry name" value="GP_PDE_dom"/>
</dbReference>
<protein>
    <recommendedName>
        <fullName evidence="1">GP-PDE domain-containing protein</fullName>
    </recommendedName>
</protein>
<dbReference type="GO" id="GO:0008081">
    <property type="term" value="F:phosphoric diester hydrolase activity"/>
    <property type="evidence" value="ECO:0007669"/>
    <property type="project" value="InterPro"/>
</dbReference>
<accession>A0A382A5T7</accession>
<dbReference type="InterPro" id="IPR017946">
    <property type="entry name" value="PLC-like_Pdiesterase_TIM-brl"/>
</dbReference>
<dbReference type="Pfam" id="PF03009">
    <property type="entry name" value="GDPD"/>
    <property type="match status" value="1"/>
</dbReference>
<dbReference type="SUPFAM" id="SSF51695">
    <property type="entry name" value="PLC-like phosphodiesterases"/>
    <property type="match status" value="1"/>
</dbReference>
<dbReference type="PROSITE" id="PS51704">
    <property type="entry name" value="GP_PDE"/>
    <property type="match status" value="1"/>
</dbReference>
<dbReference type="AlphaFoldDB" id="A0A382A5T7"/>
<organism evidence="2">
    <name type="scientific">marine metagenome</name>
    <dbReference type="NCBI Taxonomy" id="408172"/>
    <lineage>
        <taxon>unclassified sequences</taxon>
        <taxon>metagenomes</taxon>
        <taxon>ecological metagenomes</taxon>
    </lineage>
</organism>
<dbReference type="PANTHER" id="PTHR46211">
    <property type="entry name" value="GLYCEROPHOSPHORYL DIESTER PHOSPHODIESTERASE"/>
    <property type="match status" value="1"/>
</dbReference>
<dbReference type="PANTHER" id="PTHR46211:SF14">
    <property type="entry name" value="GLYCEROPHOSPHODIESTER PHOSPHODIESTERASE"/>
    <property type="match status" value="1"/>
</dbReference>
<evidence type="ECO:0000313" key="2">
    <source>
        <dbReference type="EMBL" id="SVA96293.1"/>
    </source>
</evidence>
<dbReference type="EMBL" id="UINC01023835">
    <property type="protein sequence ID" value="SVA96293.1"/>
    <property type="molecule type" value="Genomic_DNA"/>
</dbReference>